<protein>
    <recommendedName>
        <fullName evidence="2">RBR-type E3 ubiquitin transferase</fullName>
        <ecNumber evidence="2">2.3.2.31</ecNumber>
    </recommendedName>
</protein>
<keyword evidence="6 9" id="KW-0863">Zinc-finger</keyword>
<evidence type="ECO:0000256" key="8">
    <source>
        <dbReference type="ARBA" id="ARBA00022833"/>
    </source>
</evidence>
<dbReference type="PANTHER" id="PTHR11685">
    <property type="entry name" value="RBR FAMILY RING FINGER AND IBR DOMAIN-CONTAINING"/>
    <property type="match status" value="1"/>
</dbReference>
<evidence type="ECO:0000256" key="2">
    <source>
        <dbReference type="ARBA" id="ARBA00012251"/>
    </source>
</evidence>
<dbReference type="InterPro" id="IPR044066">
    <property type="entry name" value="TRIAD_supradom"/>
</dbReference>
<dbReference type="GO" id="GO:0061630">
    <property type="term" value="F:ubiquitin protein ligase activity"/>
    <property type="evidence" value="ECO:0007669"/>
    <property type="project" value="UniProtKB-EC"/>
</dbReference>
<dbReference type="InterPro" id="IPR013083">
    <property type="entry name" value="Znf_RING/FYVE/PHD"/>
</dbReference>
<evidence type="ECO:0000259" key="12">
    <source>
        <dbReference type="PROSITE" id="PS51873"/>
    </source>
</evidence>
<dbReference type="OrthoDB" id="422495at2759"/>
<feature type="coiled-coil region" evidence="10">
    <location>
        <begin position="280"/>
        <end position="314"/>
    </location>
</feature>
<evidence type="ECO:0000313" key="13">
    <source>
        <dbReference type="EMBL" id="OMJ66917.1"/>
    </source>
</evidence>
<name>A0A1R2AQW4_9CILI</name>
<evidence type="ECO:0000256" key="5">
    <source>
        <dbReference type="ARBA" id="ARBA00022737"/>
    </source>
</evidence>
<comment type="caution">
    <text evidence="13">The sequence shown here is derived from an EMBL/GenBank/DDBJ whole genome shotgun (WGS) entry which is preliminary data.</text>
</comment>
<dbReference type="Pfam" id="PF01485">
    <property type="entry name" value="IBR"/>
    <property type="match status" value="1"/>
</dbReference>
<keyword evidence="4" id="KW-0479">Metal-binding</keyword>
<dbReference type="PROSITE" id="PS50089">
    <property type="entry name" value="ZF_RING_2"/>
    <property type="match status" value="2"/>
</dbReference>
<evidence type="ECO:0000256" key="6">
    <source>
        <dbReference type="ARBA" id="ARBA00022771"/>
    </source>
</evidence>
<keyword evidence="10" id="KW-0175">Coiled coil</keyword>
<evidence type="ECO:0000313" key="14">
    <source>
        <dbReference type="Proteomes" id="UP000187209"/>
    </source>
</evidence>
<dbReference type="InterPro" id="IPR018957">
    <property type="entry name" value="Znf_C3HC4_RING-type"/>
</dbReference>
<sequence length="392" mass="45165">MSTLVDKLNNHLKSLSKIIIDNKLQTESYMPLQKLLEAISFYIRKNNLDLTVDCTITSIECDVCYDPIKQKNEKNKITFQCNHCCCSNDCLKNYVMHSNRYLTDYQETKCPKCNKYLMPNIIENAYGGKDEFEIVLQKYEDERAARFDCGICYTKTRVDEGITFNCDHRFCPACVKEFAQAMIDQGSVSEKELACAICGEAISPIILKSILTQTYFERFIKFRNRNYIPENEEGAIVFYKCTGNDCEWFVVCDEAIEVVTCPSCRMRNCPKCRDAPHIGLTCEENEKKKEEERLERLRKQKEEEKAVKDKAEEDEFIEAAKKLGFKTCPHCKSMCERISGCNFMRCYSKSCAGKKNFCLLCEKAITDAQHYSHYKAQGPFGKICNALDGTPE</sequence>
<dbReference type="InterPro" id="IPR017907">
    <property type="entry name" value="Znf_RING_CS"/>
</dbReference>
<keyword evidence="14" id="KW-1185">Reference proteome</keyword>
<evidence type="ECO:0000256" key="3">
    <source>
        <dbReference type="ARBA" id="ARBA00022679"/>
    </source>
</evidence>
<evidence type="ECO:0000256" key="10">
    <source>
        <dbReference type="SAM" id="Coils"/>
    </source>
</evidence>
<evidence type="ECO:0000256" key="1">
    <source>
        <dbReference type="ARBA" id="ARBA00001798"/>
    </source>
</evidence>
<feature type="domain" description="RING-type" evidence="12">
    <location>
        <begin position="145"/>
        <end position="381"/>
    </location>
</feature>
<comment type="catalytic activity">
    <reaction evidence="1">
        <text>[E2 ubiquitin-conjugating enzyme]-S-ubiquitinyl-L-cysteine + [acceptor protein]-L-lysine = [E2 ubiquitin-conjugating enzyme]-L-cysteine + [acceptor protein]-N(6)-ubiquitinyl-L-lysine.</text>
        <dbReference type="EC" id="2.3.2.31"/>
    </reaction>
</comment>
<keyword evidence="8" id="KW-0862">Zinc</keyword>
<dbReference type="AlphaFoldDB" id="A0A1R2AQW4"/>
<dbReference type="GO" id="GO:0016567">
    <property type="term" value="P:protein ubiquitination"/>
    <property type="evidence" value="ECO:0007669"/>
    <property type="project" value="InterPro"/>
</dbReference>
<dbReference type="EMBL" id="MPUH01001603">
    <property type="protein sequence ID" value="OMJ66917.1"/>
    <property type="molecule type" value="Genomic_DNA"/>
</dbReference>
<feature type="domain" description="RING-type" evidence="11">
    <location>
        <begin position="149"/>
        <end position="198"/>
    </location>
</feature>
<organism evidence="13 14">
    <name type="scientific">Stentor coeruleus</name>
    <dbReference type="NCBI Taxonomy" id="5963"/>
    <lineage>
        <taxon>Eukaryota</taxon>
        <taxon>Sar</taxon>
        <taxon>Alveolata</taxon>
        <taxon>Ciliophora</taxon>
        <taxon>Postciliodesmatophora</taxon>
        <taxon>Heterotrichea</taxon>
        <taxon>Heterotrichida</taxon>
        <taxon>Stentoridae</taxon>
        <taxon>Stentor</taxon>
    </lineage>
</organism>
<dbReference type="InterPro" id="IPR031127">
    <property type="entry name" value="E3_UB_ligase_RBR"/>
</dbReference>
<evidence type="ECO:0000256" key="7">
    <source>
        <dbReference type="ARBA" id="ARBA00022786"/>
    </source>
</evidence>
<gene>
    <name evidence="13" type="ORF">SteCoe_36074</name>
</gene>
<keyword evidence="7" id="KW-0833">Ubl conjugation pathway</keyword>
<reference evidence="13 14" key="1">
    <citation type="submission" date="2016-11" db="EMBL/GenBank/DDBJ databases">
        <title>The macronuclear genome of Stentor coeruleus: a giant cell with tiny introns.</title>
        <authorList>
            <person name="Slabodnick M."/>
            <person name="Ruby J.G."/>
            <person name="Reiff S.B."/>
            <person name="Swart E.C."/>
            <person name="Gosai S."/>
            <person name="Prabakaran S."/>
            <person name="Witkowska E."/>
            <person name="Larue G.E."/>
            <person name="Fisher S."/>
            <person name="Freeman R.M."/>
            <person name="Gunawardena J."/>
            <person name="Chu W."/>
            <person name="Stover N.A."/>
            <person name="Gregory B.D."/>
            <person name="Nowacki M."/>
            <person name="Derisi J."/>
            <person name="Roy S.W."/>
            <person name="Marshall W.F."/>
            <person name="Sood P."/>
        </authorList>
    </citation>
    <scope>NUCLEOTIDE SEQUENCE [LARGE SCALE GENOMIC DNA]</scope>
    <source>
        <strain evidence="13">WM001</strain>
    </source>
</reference>
<dbReference type="CDD" id="cd20335">
    <property type="entry name" value="BRcat_RBR"/>
    <property type="match status" value="1"/>
</dbReference>
<feature type="domain" description="RING-type" evidence="11">
    <location>
        <begin position="61"/>
        <end position="114"/>
    </location>
</feature>
<dbReference type="Gene3D" id="3.30.40.10">
    <property type="entry name" value="Zinc/RING finger domain, C3HC4 (zinc finger)"/>
    <property type="match status" value="1"/>
</dbReference>
<evidence type="ECO:0000259" key="11">
    <source>
        <dbReference type="PROSITE" id="PS50089"/>
    </source>
</evidence>
<accession>A0A1R2AQW4</accession>
<dbReference type="PROSITE" id="PS00518">
    <property type="entry name" value="ZF_RING_1"/>
    <property type="match status" value="1"/>
</dbReference>
<evidence type="ECO:0000256" key="9">
    <source>
        <dbReference type="PROSITE-ProRule" id="PRU00175"/>
    </source>
</evidence>
<evidence type="ECO:0000256" key="4">
    <source>
        <dbReference type="ARBA" id="ARBA00022723"/>
    </source>
</evidence>
<dbReference type="InterPro" id="IPR002867">
    <property type="entry name" value="IBR_dom"/>
</dbReference>
<dbReference type="Gene3D" id="1.20.120.1750">
    <property type="match status" value="1"/>
</dbReference>
<keyword evidence="3" id="KW-0808">Transferase</keyword>
<dbReference type="GO" id="GO:0008270">
    <property type="term" value="F:zinc ion binding"/>
    <property type="evidence" value="ECO:0007669"/>
    <property type="project" value="UniProtKB-KW"/>
</dbReference>
<dbReference type="PROSITE" id="PS51873">
    <property type="entry name" value="TRIAD"/>
    <property type="match status" value="1"/>
</dbReference>
<dbReference type="InterPro" id="IPR001841">
    <property type="entry name" value="Znf_RING"/>
</dbReference>
<dbReference type="SMART" id="SM00184">
    <property type="entry name" value="RING"/>
    <property type="match status" value="2"/>
</dbReference>
<keyword evidence="5" id="KW-0677">Repeat</keyword>
<dbReference type="SUPFAM" id="SSF57850">
    <property type="entry name" value="RING/U-box"/>
    <property type="match status" value="3"/>
</dbReference>
<dbReference type="Pfam" id="PF00097">
    <property type="entry name" value="zf-C3HC4"/>
    <property type="match status" value="1"/>
</dbReference>
<proteinExistence type="predicted"/>
<dbReference type="EC" id="2.3.2.31" evidence="2"/>
<dbReference type="Proteomes" id="UP000187209">
    <property type="component" value="Unassembled WGS sequence"/>
</dbReference>